<comment type="caution">
    <text evidence="5">The sequence shown here is derived from an EMBL/GenBank/DDBJ whole genome shotgun (WGS) entry which is preliminary data.</text>
</comment>
<dbReference type="InterPro" id="IPR011991">
    <property type="entry name" value="ArsR-like_HTH"/>
</dbReference>
<keyword evidence="1" id="KW-0805">Transcription regulation</keyword>
<dbReference type="PANTHER" id="PTHR33154:SF18">
    <property type="entry name" value="ARSENICAL RESISTANCE OPERON REPRESSOR"/>
    <property type="match status" value="1"/>
</dbReference>
<dbReference type="NCBIfam" id="NF033788">
    <property type="entry name" value="HTH_metalloreg"/>
    <property type="match status" value="1"/>
</dbReference>
<dbReference type="InterPro" id="IPR018334">
    <property type="entry name" value="ArsR_HTH"/>
</dbReference>
<dbReference type="Proteomes" id="UP001499930">
    <property type="component" value="Unassembled WGS sequence"/>
</dbReference>
<dbReference type="PROSITE" id="PS00846">
    <property type="entry name" value="HTH_ARSR_1"/>
    <property type="match status" value="1"/>
</dbReference>
<dbReference type="SMART" id="SM00418">
    <property type="entry name" value="HTH_ARSR"/>
    <property type="match status" value="1"/>
</dbReference>
<gene>
    <name evidence="5" type="ORF">GCM10017559_45920</name>
</gene>
<feature type="domain" description="HTH arsR-type" evidence="4">
    <location>
        <begin position="17"/>
        <end position="114"/>
    </location>
</feature>
<protein>
    <submittedName>
        <fullName evidence="5">Metalloregulator ArsR/SmtB family transcription factor</fullName>
    </submittedName>
</protein>
<keyword evidence="6" id="KW-1185">Reference proteome</keyword>
<dbReference type="PRINTS" id="PR00778">
    <property type="entry name" value="HTHARSR"/>
</dbReference>
<keyword evidence="2" id="KW-0238">DNA-binding</keyword>
<evidence type="ECO:0000256" key="3">
    <source>
        <dbReference type="ARBA" id="ARBA00023163"/>
    </source>
</evidence>
<dbReference type="RefSeq" id="WP_344898647.1">
    <property type="nucleotide sequence ID" value="NZ_BAAAWD010000013.1"/>
</dbReference>
<dbReference type="InterPro" id="IPR036388">
    <property type="entry name" value="WH-like_DNA-bd_sf"/>
</dbReference>
<dbReference type="Gene3D" id="1.10.10.10">
    <property type="entry name" value="Winged helix-like DNA-binding domain superfamily/Winged helix DNA-binding domain"/>
    <property type="match status" value="1"/>
</dbReference>
<accession>A0ABP6KRH1</accession>
<name>A0ABP6KRH1_9ACTN</name>
<sequence>MDPVVFGRCAPLAREPLGPSPAGDLAQAFKALGDPVRLRLLSLVASHPDREVCVCDMSGDVDLSSPTISYHLKVLRAAGLITAERRGTWVYYRAVPATLNDLSRLLRAHETAPTVPTASWATPTGTDGEGR</sequence>
<reference evidence="6" key="1">
    <citation type="journal article" date="2019" name="Int. J. Syst. Evol. Microbiol.">
        <title>The Global Catalogue of Microorganisms (GCM) 10K type strain sequencing project: providing services to taxonomists for standard genome sequencing and annotation.</title>
        <authorList>
            <consortium name="The Broad Institute Genomics Platform"/>
            <consortium name="The Broad Institute Genome Sequencing Center for Infectious Disease"/>
            <person name="Wu L."/>
            <person name="Ma J."/>
        </authorList>
    </citation>
    <scope>NUCLEOTIDE SEQUENCE [LARGE SCALE GENOMIC DNA]</scope>
    <source>
        <strain evidence="6">JCM 3106</strain>
    </source>
</reference>
<dbReference type="InterPro" id="IPR051081">
    <property type="entry name" value="HTH_MetalResp_TranReg"/>
</dbReference>
<dbReference type="CDD" id="cd00090">
    <property type="entry name" value="HTH_ARSR"/>
    <property type="match status" value="1"/>
</dbReference>
<evidence type="ECO:0000256" key="2">
    <source>
        <dbReference type="ARBA" id="ARBA00023125"/>
    </source>
</evidence>
<evidence type="ECO:0000259" key="4">
    <source>
        <dbReference type="PROSITE" id="PS50987"/>
    </source>
</evidence>
<dbReference type="InterPro" id="IPR036390">
    <property type="entry name" value="WH_DNA-bd_sf"/>
</dbReference>
<keyword evidence="3" id="KW-0804">Transcription</keyword>
<dbReference type="PROSITE" id="PS50987">
    <property type="entry name" value="HTH_ARSR_2"/>
    <property type="match status" value="1"/>
</dbReference>
<dbReference type="PANTHER" id="PTHR33154">
    <property type="entry name" value="TRANSCRIPTIONAL REGULATOR, ARSR FAMILY"/>
    <property type="match status" value="1"/>
</dbReference>
<evidence type="ECO:0000313" key="6">
    <source>
        <dbReference type="Proteomes" id="UP001499930"/>
    </source>
</evidence>
<dbReference type="SUPFAM" id="SSF46785">
    <property type="entry name" value="Winged helix' DNA-binding domain"/>
    <property type="match status" value="1"/>
</dbReference>
<dbReference type="Pfam" id="PF01022">
    <property type="entry name" value="HTH_5"/>
    <property type="match status" value="1"/>
</dbReference>
<evidence type="ECO:0000313" key="5">
    <source>
        <dbReference type="EMBL" id="GAA3016999.1"/>
    </source>
</evidence>
<organism evidence="5 6">
    <name type="scientific">Streptosporangium longisporum</name>
    <dbReference type="NCBI Taxonomy" id="46187"/>
    <lineage>
        <taxon>Bacteria</taxon>
        <taxon>Bacillati</taxon>
        <taxon>Actinomycetota</taxon>
        <taxon>Actinomycetes</taxon>
        <taxon>Streptosporangiales</taxon>
        <taxon>Streptosporangiaceae</taxon>
        <taxon>Streptosporangium</taxon>
    </lineage>
</organism>
<evidence type="ECO:0000256" key="1">
    <source>
        <dbReference type="ARBA" id="ARBA00023015"/>
    </source>
</evidence>
<dbReference type="EMBL" id="BAAAWD010000013">
    <property type="protein sequence ID" value="GAA3016999.1"/>
    <property type="molecule type" value="Genomic_DNA"/>
</dbReference>
<dbReference type="InterPro" id="IPR001845">
    <property type="entry name" value="HTH_ArsR_DNA-bd_dom"/>
</dbReference>
<proteinExistence type="predicted"/>